<dbReference type="KEGG" id="blq:L21SP5_02984"/>
<dbReference type="Gene3D" id="1.20.1170.10">
    <property type="match status" value="1"/>
</dbReference>
<proteinExistence type="predicted"/>
<sequence>MEKSNILVAALAIIIAVLLVFFFKGRADLKDLRGSVRKIEKTNKQLQTENAKLKASLLRYIQVADSLNAAIENFNDLSDDVNNVISGSIASFSAINSKIEDILAESNTAINSSEGATSDDSLQPIIP</sequence>
<dbReference type="EMBL" id="CP013118">
    <property type="protein sequence ID" value="ALO16604.1"/>
    <property type="molecule type" value="Genomic_DNA"/>
</dbReference>
<evidence type="ECO:0000256" key="1">
    <source>
        <dbReference type="SAM" id="Coils"/>
    </source>
</evidence>
<organism evidence="3 4">
    <name type="scientific">Salinivirga cyanobacteriivorans</name>
    <dbReference type="NCBI Taxonomy" id="1307839"/>
    <lineage>
        <taxon>Bacteria</taxon>
        <taxon>Pseudomonadati</taxon>
        <taxon>Bacteroidota</taxon>
        <taxon>Bacteroidia</taxon>
        <taxon>Bacteroidales</taxon>
        <taxon>Salinivirgaceae</taxon>
        <taxon>Salinivirga</taxon>
    </lineage>
</organism>
<keyword evidence="4" id="KW-1185">Reference proteome</keyword>
<keyword evidence="2" id="KW-0472">Membrane</keyword>
<dbReference type="AlphaFoldDB" id="A0A0S2I3P6"/>
<keyword evidence="2" id="KW-1133">Transmembrane helix</keyword>
<evidence type="ECO:0000313" key="3">
    <source>
        <dbReference type="EMBL" id="ALO16604.1"/>
    </source>
</evidence>
<feature type="transmembrane region" description="Helical" evidence="2">
    <location>
        <begin position="6"/>
        <end position="23"/>
    </location>
</feature>
<evidence type="ECO:0000256" key="2">
    <source>
        <dbReference type="SAM" id="Phobius"/>
    </source>
</evidence>
<accession>A0A0S2I3P6</accession>
<protein>
    <submittedName>
        <fullName evidence="3">Uncharacterized protein</fullName>
    </submittedName>
</protein>
<keyword evidence="2" id="KW-0812">Transmembrane</keyword>
<dbReference type="RefSeq" id="WP_057953962.1">
    <property type="nucleotide sequence ID" value="NZ_CP013118.1"/>
</dbReference>
<dbReference type="STRING" id="1307839.L21SP5_02984"/>
<keyword evidence="1" id="KW-0175">Coiled coil</keyword>
<gene>
    <name evidence="3" type="ORF">L21SP5_02984</name>
</gene>
<evidence type="ECO:0000313" key="4">
    <source>
        <dbReference type="Proteomes" id="UP000064893"/>
    </source>
</evidence>
<dbReference type="Proteomes" id="UP000064893">
    <property type="component" value="Chromosome"/>
</dbReference>
<feature type="coiled-coil region" evidence="1">
    <location>
        <begin position="29"/>
        <end position="56"/>
    </location>
</feature>
<reference evidence="3 4" key="1">
    <citation type="submission" date="2015-11" db="EMBL/GenBank/DDBJ databases">
        <title>Description and complete genome sequence of a novel strain predominating in hypersaline microbial mats and representing a new family of the Bacteriodetes phylum.</title>
        <authorList>
            <person name="Spring S."/>
            <person name="Bunk B."/>
            <person name="Sproer C."/>
            <person name="Klenk H.-P."/>
        </authorList>
    </citation>
    <scope>NUCLEOTIDE SEQUENCE [LARGE SCALE GENOMIC DNA]</scope>
    <source>
        <strain evidence="3 4">L21-Spi-D4</strain>
    </source>
</reference>
<name>A0A0S2I3P6_9BACT</name>